<name>A0A4Z2HZX1_9TELE</name>
<protein>
    <submittedName>
        <fullName evidence="1">Uncharacterized protein</fullName>
    </submittedName>
</protein>
<dbReference type="AlphaFoldDB" id="A0A4Z2HZX1"/>
<keyword evidence="2" id="KW-1185">Reference proteome</keyword>
<sequence>MRADVILRPRATCHHVTAQIYCGPQRQWRSAECHRGNKQQQLSRMGLIKHSALAPRPAVYCALDQSRPDRPPPKDLAVAMITGCHLV</sequence>
<gene>
    <name evidence="1" type="ORF">EYF80_018348</name>
</gene>
<comment type="caution">
    <text evidence="1">The sequence shown here is derived from an EMBL/GenBank/DDBJ whole genome shotgun (WGS) entry which is preliminary data.</text>
</comment>
<reference evidence="1 2" key="1">
    <citation type="submission" date="2019-03" db="EMBL/GenBank/DDBJ databases">
        <title>First draft genome of Liparis tanakae, snailfish: a comprehensive survey of snailfish specific genes.</title>
        <authorList>
            <person name="Kim W."/>
            <person name="Song I."/>
            <person name="Jeong J.-H."/>
            <person name="Kim D."/>
            <person name="Kim S."/>
            <person name="Ryu S."/>
            <person name="Song J.Y."/>
            <person name="Lee S.K."/>
        </authorList>
    </citation>
    <scope>NUCLEOTIDE SEQUENCE [LARGE SCALE GENOMIC DNA]</scope>
    <source>
        <tissue evidence="1">Muscle</tissue>
    </source>
</reference>
<evidence type="ECO:0000313" key="2">
    <source>
        <dbReference type="Proteomes" id="UP000314294"/>
    </source>
</evidence>
<dbReference type="Proteomes" id="UP000314294">
    <property type="component" value="Unassembled WGS sequence"/>
</dbReference>
<proteinExistence type="predicted"/>
<organism evidence="1 2">
    <name type="scientific">Liparis tanakae</name>
    <name type="common">Tanaka's snailfish</name>
    <dbReference type="NCBI Taxonomy" id="230148"/>
    <lineage>
        <taxon>Eukaryota</taxon>
        <taxon>Metazoa</taxon>
        <taxon>Chordata</taxon>
        <taxon>Craniata</taxon>
        <taxon>Vertebrata</taxon>
        <taxon>Euteleostomi</taxon>
        <taxon>Actinopterygii</taxon>
        <taxon>Neopterygii</taxon>
        <taxon>Teleostei</taxon>
        <taxon>Neoteleostei</taxon>
        <taxon>Acanthomorphata</taxon>
        <taxon>Eupercaria</taxon>
        <taxon>Perciformes</taxon>
        <taxon>Cottioidei</taxon>
        <taxon>Cottales</taxon>
        <taxon>Liparidae</taxon>
        <taxon>Liparis</taxon>
    </lineage>
</organism>
<dbReference type="EMBL" id="SRLO01000150">
    <property type="protein sequence ID" value="TNN71399.1"/>
    <property type="molecule type" value="Genomic_DNA"/>
</dbReference>
<evidence type="ECO:0000313" key="1">
    <source>
        <dbReference type="EMBL" id="TNN71399.1"/>
    </source>
</evidence>
<accession>A0A4Z2HZX1</accession>